<sequence length="116" mass="12620">MVADDPVASDEAAQRLMKELHGLPEVVAVEPAAIPGADGGRSVDALAVGTLLLTMAATPEVLGGVLTYLVEWLQRQGNDRGMLKFRLGDKELEITNATPAERKRLIDAFVRELRRR</sequence>
<evidence type="ECO:0000313" key="2">
    <source>
        <dbReference type="Proteomes" id="UP000182486"/>
    </source>
</evidence>
<name>A0A1K0FKF7_9ACTN</name>
<organism evidence="1 2">
    <name type="scientific">Couchioplanes caeruleus subsp. caeruleus</name>
    <dbReference type="NCBI Taxonomy" id="56427"/>
    <lineage>
        <taxon>Bacteria</taxon>
        <taxon>Bacillati</taxon>
        <taxon>Actinomycetota</taxon>
        <taxon>Actinomycetes</taxon>
        <taxon>Micromonosporales</taxon>
        <taxon>Micromonosporaceae</taxon>
        <taxon>Couchioplanes</taxon>
    </lineage>
</organism>
<proteinExistence type="predicted"/>
<reference evidence="1 2" key="1">
    <citation type="submission" date="2016-09" db="EMBL/GenBank/DDBJ databases">
        <title>Couchioplanes caeruleus draft genome sequence.</title>
        <authorList>
            <person name="Sheehan J."/>
            <person name="Caffrey P."/>
        </authorList>
    </citation>
    <scope>NUCLEOTIDE SEQUENCE [LARGE SCALE GENOMIC DNA]</scope>
    <source>
        <strain evidence="1 2">DSM 43634</strain>
    </source>
</reference>
<gene>
    <name evidence="1" type="ORF">BG844_15735</name>
</gene>
<protein>
    <submittedName>
        <fullName evidence="1">Uncharacterized protein</fullName>
    </submittedName>
</protein>
<accession>A0A1K0FKF7</accession>
<comment type="caution">
    <text evidence="1">The sequence shown here is derived from an EMBL/GenBank/DDBJ whole genome shotgun (WGS) entry which is preliminary data.</text>
</comment>
<evidence type="ECO:0000313" key="1">
    <source>
        <dbReference type="EMBL" id="OJF13343.1"/>
    </source>
</evidence>
<dbReference type="EMBL" id="MEIA01000161">
    <property type="protein sequence ID" value="OJF13343.1"/>
    <property type="molecule type" value="Genomic_DNA"/>
</dbReference>
<dbReference type="Proteomes" id="UP000182486">
    <property type="component" value="Unassembled WGS sequence"/>
</dbReference>
<keyword evidence="2" id="KW-1185">Reference proteome</keyword>
<dbReference type="AlphaFoldDB" id="A0A1K0FKF7"/>